<dbReference type="EMBL" id="ARXU01000016">
    <property type="protein sequence ID" value="KGD59907.1"/>
    <property type="molecule type" value="Genomic_DNA"/>
</dbReference>
<evidence type="ECO:0000256" key="9">
    <source>
        <dbReference type="ARBA" id="ARBA00022989"/>
    </source>
</evidence>
<comment type="caution">
    <text evidence="17">The sequence shown here is derived from an EMBL/GenBank/DDBJ whole genome shotgun (WGS) entry which is preliminary data.</text>
</comment>
<accession>A0ABR4W999</accession>
<evidence type="ECO:0000256" key="14">
    <source>
        <dbReference type="ARBA" id="ARBA00031542"/>
    </source>
</evidence>
<keyword evidence="9" id="KW-1133">Transmembrane helix</keyword>
<evidence type="ECO:0000256" key="7">
    <source>
        <dbReference type="ARBA" id="ARBA00022692"/>
    </source>
</evidence>
<protein>
    <recommendedName>
        <fullName evidence="4">Lipase chaperone</fullName>
    </recommendedName>
    <alternativeName>
        <fullName evidence="15">Lipase foldase</fullName>
    </alternativeName>
    <alternativeName>
        <fullName evidence="13">Lipase helper protein</fullName>
    </alternativeName>
    <alternativeName>
        <fullName evidence="14">Lipase modulator</fullName>
    </alternativeName>
</protein>
<dbReference type="SUPFAM" id="SSF158855">
    <property type="entry name" value="Lipase chaperone-like"/>
    <property type="match status" value="1"/>
</dbReference>
<evidence type="ECO:0000256" key="6">
    <source>
        <dbReference type="ARBA" id="ARBA00022519"/>
    </source>
</evidence>
<proteinExistence type="inferred from homology"/>
<comment type="similarity">
    <text evidence="3">Belongs to the lipase chaperone family.</text>
</comment>
<dbReference type="InterPro" id="IPR004961">
    <property type="entry name" value="Lipase_chaperone"/>
</dbReference>
<keyword evidence="18" id="KW-1185">Reference proteome</keyword>
<evidence type="ECO:0000256" key="4">
    <source>
        <dbReference type="ARBA" id="ARBA00019692"/>
    </source>
</evidence>
<comment type="function">
    <text evidence="1">May be involved in the folding of the extracellular lipase during its passage through the periplasm.</text>
</comment>
<evidence type="ECO:0000256" key="1">
    <source>
        <dbReference type="ARBA" id="ARBA00003280"/>
    </source>
</evidence>
<dbReference type="Pfam" id="PF03280">
    <property type="entry name" value="Lipase_chap"/>
    <property type="match status" value="1"/>
</dbReference>
<evidence type="ECO:0000256" key="3">
    <source>
        <dbReference type="ARBA" id="ARBA00010358"/>
    </source>
</evidence>
<organism evidence="17 18">
    <name type="scientific">Alcanivorax jadensis T9</name>
    <dbReference type="NCBI Taxonomy" id="1177181"/>
    <lineage>
        <taxon>Bacteria</taxon>
        <taxon>Pseudomonadati</taxon>
        <taxon>Pseudomonadota</taxon>
        <taxon>Gammaproteobacteria</taxon>
        <taxon>Oceanospirillales</taxon>
        <taxon>Alcanivoracaceae</taxon>
        <taxon>Alcanivorax</taxon>
    </lineage>
</organism>
<dbReference type="Proteomes" id="UP000029443">
    <property type="component" value="Unassembled WGS sequence"/>
</dbReference>
<gene>
    <name evidence="17" type="ORF">T9A_03042</name>
</gene>
<keyword evidence="10" id="KW-0443">Lipid metabolism</keyword>
<keyword evidence="6" id="KW-0997">Cell inner membrane</keyword>
<evidence type="ECO:0000313" key="18">
    <source>
        <dbReference type="Proteomes" id="UP000029443"/>
    </source>
</evidence>
<keyword evidence="12" id="KW-0143">Chaperone</keyword>
<evidence type="ECO:0000256" key="12">
    <source>
        <dbReference type="ARBA" id="ARBA00023186"/>
    </source>
</evidence>
<evidence type="ECO:0000256" key="8">
    <source>
        <dbReference type="ARBA" id="ARBA00022963"/>
    </source>
</evidence>
<evidence type="ECO:0000256" key="13">
    <source>
        <dbReference type="ARBA" id="ARBA00030948"/>
    </source>
</evidence>
<evidence type="ECO:0000256" key="15">
    <source>
        <dbReference type="ARBA" id="ARBA00033028"/>
    </source>
</evidence>
<sequence>MKHHLTLLASVGLLAAAGFWGLQQMPASAHGEARPAADTPSQAARTDRPTTPLPSRPVTLALANTSLAGTTVPADLVMDGEGQLVVNSGTRAILEYFLSLSGELTDEQIRHLIRQWAEENASPRAASDLLALLGRYNDYRQRFASGDFAASTASDITDKLNQRRQLREELFGADAAALFADEDRYDNFSLQRHAILTGDMSNAEKEQAMQTLHASQPAHLADQYRQQQALQRLQDTERSIKETGGSSTDRFAYHQQTFGDEAALRLQSLARERQQWQQRYQDYATQRDQILTSGLAGNDQQQQLEQLRARLFAETEQRRVAALDRLEEPTGE</sequence>
<keyword evidence="7" id="KW-0812">Transmembrane</keyword>
<keyword evidence="11" id="KW-0472">Membrane</keyword>
<evidence type="ECO:0000256" key="5">
    <source>
        <dbReference type="ARBA" id="ARBA00022475"/>
    </source>
</evidence>
<keyword evidence="8" id="KW-0442">Lipid degradation</keyword>
<evidence type="ECO:0000256" key="10">
    <source>
        <dbReference type="ARBA" id="ARBA00023098"/>
    </source>
</evidence>
<keyword evidence="5" id="KW-1003">Cell membrane</keyword>
<evidence type="ECO:0000256" key="2">
    <source>
        <dbReference type="ARBA" id="ARBA00004383"/>
    </source>
</evidence>
<name>A0ABR4W999_9GAMM</name>
<dbReference type="RefSeq" id="WP_035250155.1">
    <property type="nucleotide sequence ID" value="NZ_ARXU01000016.1"/>
</dbReference>
<comment type="subcellular location">
    <subcellularLocation>
        <location evidence="2">Cell inner membrane</location>
        <topology evidence="2">Single-pass membrane protein</topology>
        <orientation evidence="2">Periplasmic side</orientation>
    </subcellularLocation>
</comment>
<reference evidence="17 18" key="1">
    <citation type="submission" date="2012-09" db="EMBL/GenBank/DDBJ databases">
        <title>Genome Sequence of alkane-degrading Bacterium Alcanivorax jadensis T9.</title>
        <authorList>
            <person name="Lai Q."/>
            <person name="Shao Z."/>
        </authorList>
    </citation>
    <scope>NUCLEOTIDE SEQUENCE [LARGE SCALE GENOMIC DNA]</scope>
    <source>
        <strain evidence="17 18">T9</strain>
    </source>
</reference>
<evidence type="ECO:0000256" key="16">
    <source>
        <dbReference type="SAM" id="MobiDB-lite"/>
    </source>
</evidence>
<feature type="region of interest" description="Disordered" evidence="16">
    <location>
        <begin position="30"/>
        <end position="57"/>
    </location>
</feature>
<evidence type="ECO:0000313" key="17">
    <source>
        <dbReference type="EMBL" id="KGD59907.1"/>
    </source>
</evidence>
<evidence type="ECO:0000256" key="11">
    <source>
        <dbReference type="ARBA" id="ARBA00023136"/>
    </source>
</evidence>